<sequence length="265" mass="29691">MAVSVNLGPRLQRVAAFVPEGSRLGDIGTDHAYLPIFLWENHKIIKAVAVDVHEGPYRSACSAIASRGLQPVIDVRYGDGLKPIQAGEVDTLTLAGMGGNTMLEIFAARPDVMSQVNELILQPQGAEGKVRLTLLQGGWRMKREEYVAEEGRIYGVMHFSRREGYTLAELQGKMQKWLDQVGAVSDDLQLSESILTQCIWEWGPLALEDPGEELKVLILEQIKTFRRTIHEMQKSSQEKVQKRIQEYTTSIKVVEELVKCLFLSV</sequence>
<protein>
    <submittedName>
        <fullName evidence="1">Sam-dependent methyltransferase</fullName>
    </submittedName>
</protein>
<keyword evidence="1" id="KW-0489">Methyltransferase</keyword>
<proteinExistence type="predicted"/>
<dbReference type="SUPFAM" id="SSF53335">
    <property type="entry name" value="S-adenosyl-L-methionine-dependent methyltransferases"/>
    <property type="match status" value="1"/>
</dbReference>
<dbReference type="PATRIC" id="fig|49338.4.peg.3530"/>
<name>A0A098B5N0_DESHA</name>
<organism evidence="1">
    <name type="scientific">Desulfitobacterium hafniense</name>
    <name type="common">Desulfitobacterium frappieri</name>
    <dbReference type="NCBI Taxonomy" id="49338"/>
    <lineage>
        <taxon>Bacteria</taxon>
        <taxon>Bacillati</taxon>
        <taxon>Bacillota</taxon>
        <taxon>Clostridia</taxon>
        <taxon>Eubacteriales</taxon>
        <taxon>Desulfitobacteriaceae</taxon>
        <taxon>Desulfitobacterium</taxon>
    </lineage>
</organism>
<dbReference type="EMBL" id="LK996017">
    <property type="protein sequence ID" value="CDX03166.1"/>
    <property type="molecule type" value="Genomic_DNA"/>
</dbReference>
<dbReference type="GO" id="GO:0160105">
    <property type="term" value="F:tRNA (adenine(22)-N1)-methyltransferase activity"/>
    <property type="evidence" value="ECO:0007669"/>
    <property type="project" value="InterPro"/>
</dbReference>
<accession>A0A098B5N0</accession>
<dbReference type="AlphaFoldDB" id="A0A098B5N0"/>
<dbReference type="Gene3D" id="3.40.50.150">
    <property type="entry name" value="Vaccinia Virus protein VP39"/>
    <property type="match status" value="1"/>
</dbReference>
<gene>
    <name evidence="1" type="ORF">DPCES_3279</name>
</gene>
<dbReference type="RefSeq" id="WP_208925928.1">
    <property type="nucleotide sequence ID" value="NZ_LK996017.1"/>
</dbReference>
<reference evidence="1" key="1">
    <citation type="submission" date="2014-07" db="EMBL/GenBank/DDBJ databases">
        <authorList>
            <person name="Hornung V.Bastian."/>
        </authorList>
    </citation>
    <scope>NUCLEOTIDE SEQUENCE</scope>
    <source>
        <strain evidence="1">PCE-S</strain>
    </source>
</reference>
<dbReference type="PANTHER" id="PTHR38451">
    <property type="entry name" value="TRNA (ADENINE(22)-N(1))-METHYLTRANSFERASE"/>
    <property type="match status" value="1"/>
</dbReference>
<dbReference type="InterPro" id="IPR006901">
    <property type="entry name" value="TrmK"/>
</dbReference>
<dbReference type="PIRSF" id="PIRSF018637">
    <property type="entry name" value="TrmK"/>
    <property type="match status" value="1"/>
</dbReference>
<keyword evidence="1" id="KW-0808">Transferase</keyword>
<dbReference type="PANTHER" id="PTHR38451:SF1">
    <property type="entry name" value="TRNA (ADENINE(22)-N(1))-METHYLTRANSFERASE"/>
    <property type="match status" value="1"/>
</dbReference>
<dbReference type="InterPro" id="IPR029063">
    <property type="entry name" value="SAM-dependent_MTases_sf"/>
</dbReference>
<evidence type="ECO:0000313" key="1">
    <source>
        <dbReference type="EMBL" id="CDX03166.1"/>
    </source>
</evidence>
<dbReference type="Pfam" id="PF12847">
    <property type="entry name" value="Methyltransf_18"/>
    <property type="match status" value="1"/>
</dbReference>
<dbReference type="GO" id="GO:0032259">
    <property type="term" value="P:methylation"/>
    <property type="evidence" value="ECO:0007669"/>
    <property type="project" value="UniProtKB-KW"/>
</dbReference>